<comment type="caution">
    <text evidence="2">The sequence shown here is derived from an EMBL/GenBank/DDBJ whole genome shotgun (WGS) entry which is preliminary data.</text>
</comment>
<evidence type="ECO:0000313" key="2">
    <source>
        <dbReference type="EMBL" id="KAG0273857.1"/>
    </source>
</evidence>
<dbReference type="EMBL" id="JAAAIL010000684">
    <property type="protein sequence ID" value="KAG0273857.1"/>
    <property type="molecule type" value="Genomic_DNA"/>
</dbReference>
<organism evidence="2 3">
    <name type="scientific">Linnemannia exigua</name>
    <dbReference type="NCBI Taxonomy" id="604196"/>
    <lineage>
        <taxon>Eukaryota</taxon>
        <taxon>Fungi</taxon>
        <taxon>Fungi incertae sedis</taxon>
        <taxon>Mucoromycota</taxon>
        <taxon>Mortierellomycotina</taxon>
        <taxon>Mortierellomycetes</taxon>
        <taxon>Mortierellales</taxon>
        <taxon>Mortierellaceae</taxon>
        <taxon>Linnemannia</taxon>
    </lineage>
</organism>
<feature type="compositionally biased region" description="Low complexity" evidence="1">
    <location>
        <begin position="181"/>
        <end position="193"/>
    </location>
</feature>
<reference evidence="2" key="1">
    <citation type="journal article" date="2020" name="Fungal Divers.">
        <title>Resolving the Mortierellaceae phylogeny through synthesis of multi-gene phylogenetics and phylogenomics.</title>
        <authorList>
            <person name="Vandepol N."/>
            <person name="Liber J."/>
            <person name="Desiro A."/>
            <person name="Na H."/>
            <person name="Kennedy M."/>
            <person name="Barry K."/>
            <person name="Grigoriev I.V."/>
            <person name="Miller A.N."/>
            <person name="O'Donnell K."/>
            <person name="Stajich J.E."/>
            <person name="Bonito G."/>
        </authorList>
    </citation>
    <scope>NUCLEOTIDE SEQUENCE</scope>
    <source>
        <strain evidence="2">NRRL 28262</strain>
    </source>
</reference>
<feature type="compositionally biased region" description="Acidic residues" evidence="1">
    <location>
        <begin position="128"/>
        <end position="141"/>
    </location>
</feature>
<feature type="compositionally biased region" description="Low complexity" evidence="1">
    <location>
        <begin position="109"/>
        <end position="127"/>
    </location>
</feature>
<feature type="region of interest" description="Disordered" evidence="1">
    <location>
        <begin position="109"/>
        <end position="217"/>
    </location>
</feature>
<accession>A0AAD4H779</accession>
<protein>
    <submittedName>
        <fullName evidence="2">Uncharacterized protein</fullName>
    </submittedName>
</protein>
<dbReference type="Proteomes" id="UP001194580">
    <property type="component" value="Unassembled WGS sequence"/>
</dbReference>
<evidence type="ECO:0000256" key="1">
    <source>
        <dbReference type="SAM" id="MobiDB-lite"/>
    </source>
</evidence>
<dbReference type="AlphaFoldDB" id="A0AAD4H779"/>
<proteinExistence type="predicted"/>
<keyword evidence="3" id="KW-1185">Reference proteome</keyword>
<sequence length="217" mass="23594">MASNPGLPSTLLLRRGSVESMMSLNSLSGPSSAMLLRRGSVESMTSLHSLNGNGPSSSLWSKTYDDQLTMASNWTMTNDRRSSISGRSMDEMEVVVTSSRNGQVHPFHPFHPHVQPTQPHTISSYENGECDEDDYEEDENEVANGNDSHRFDPRSELTPSKNASPPSFSPSMMVHLSQVEKVTSVSPSKTKSSLGDGYDISTMFQVGPLATPPSPMA</sequence>
<name>A0AAD4H779_9FUNG</name>
<evidence type="ECO:0000313" key="3">
    <source>
        <dbReference type="Proteomes" id="UP001194580"/>
    </source>
</evidence>
<gene>
    <name evidence="2" type="ORF">BGZ95_010339</name>
</gene>
<feature type="compositionally biased region" description="Polar residues" evidence="1">
    <location>
        <begin position="157"/>
        <end position="170"/>
    </location>
</feature>